<name>A0A0B7IX65_9FLAO</name>
<evidence type="ECO:0000313" key="1">
    <source>
        <dbReference type="EMBL" id="CEN54583.1"/>
    </source>
</evidence>
<protein>
    <submittedName>
        <fullName evidence="1">Uncharacterized protein</fullName>
    </submittedName>
</protein>
<dbReference type="AlphaFoldDB" id="A0A0B7IX65"/>
<sequence length="40" mass="4295">MPDTCNVGTDGISFPQEIVMSLGKSPVNSIFEEITVTFCS</sequence>
<proteinExistence type="predicted"/>
<reference evidence="1 2" key="1">
    <citation type="submission" date="2015-01" db="EMBL/GenBank/DDBJ databases">
        <authorList>
            <person name="Xiang T."/>
            <person name="Song Y."/>
            <person name="Huang L."/>
            <person name="Wang B."/>
            <person name="Wu P."/>
        </authorList>
    </citation>
    <scope>NUCLEOTIDE SEQUENCE [LARGE SCALE GENOMIC DNA]</scope>
    <source>
        <strain evidence="1 2">CcD93</strain>
    </source>
</reference>
<evidence type="ECO:0000313" key="2">
    <source>
        <dbReference type="Proteomes" id="UP000038200"/>
    </source>
</evidence>
<accession>A0A0B7IX65</accession>
<dbReference type="Proteomes" id="UP000038200">
    <property type="component" value="Unassembled WGS sequence"/>
</dbReference>
<gene>
    <name evidence="1" type="ORF">CCAND93_970001</name>
</gene>
<dbReference type="EMBL" id="CDOL01000291">
    <property type="protein sequence ID" value="CEN54583.1"/>
    <property type="molecule type" value="Genomic_DNA"/>
</dbReference>
<organism evidence="1 2">
    <name type="scientific">Capnocytophaga canis</name>
    <dbReference type="NCBI Taxonomy" id="1848903"/>
    <lineage>
        <taxon>Bacteria</taxon>
        <taxon>Pseudomonadati</taxon>
        <taxon>Bacteroidota</taxon>
        <taxon>Flavobacteriia</taxon>
        <taxon>Flavobacteriales</taxon>
        <taxon>Flavobacteriaceae</taxon>
        <taxon>Capnocytophaga</taxon>
    </lineage>
</organism>